<dbReference type="HOGENOM" id="CLU_2104955_0_0_3"/>
<dbReference type="EMBL" id="CP001344">
    <property type="protein sequence ID" value="ACL45478.1"/>
    <property type="molecule type" value="Genomic_DNA"/>
</dbReference>
<reference evidence="2" key="1">
    <citation type="submission" date="2009-01" db="EMBL/GenBank/DDBJ databases">
        <title>Complete sequence of chromosome Cyanothece sp. PCC 7425.</title>
        <authorList>
            <consortium name="US DOE Joint Genome Institute"/>
            <person name="Lucas S."/>
            <person name="Copeland A."/>
            <person name="Lapidus A."/>
            <person name="Glavina del Rio T."/>
            <person name="Dalin E."/>
            <person name="Tice H."/>
            <person name="Bruce D."/>
            <person name="Goodwin L."/>
            <person name="Pitluck S."/>
            <person name="Sims D."/>
            <person name="Meineke L."/>
            <person name="Brettin T."/>
            <person name="Detter J.C."/>
            <person name="Han C."/>
            <person name="Larimer F."/>
            <person name="Land M."/>
            <person name="Hauser L."/>
            <person name="Kyrpides N."/>
            <person name="Ovchinnikova G."/>
            <person name="Liberton M."/>
            <person name="Stoeckel J."/>
            <person name="Banerjee A."/>
            <person name="Singh A."/>
            <person name="Page L."/>
            <person name="Sato H."/>
            <person name="Zhao L."/>
            <person name="Sherman L."/>
            <person name="Pakrasi H."/>
            <person name="Richardson P."/>
        </authorList>
    </citation>
    <scope>NUCLEOTIDE SEQUENCE</scope>
    <source>
        <strain evidence="2">PCC 7425</strain>
    </source>
</reference>
<gene>
    <name evidence="2" type="ordered locus">Cyan7425_3150</name>
</gene>
<evidence type="ECO:0000256" key="1">
    <source>
        <dbReference type="SAM" id="MobiDB-lite"/>
    </source>
</evidence>
<feature type="compositionally biased region" description="Basic and acidic residues" evidence="1">
    <location>
        <begin position="46"/>
        <end position="82"/>
    </location>
</feature>
<dbReference type="AlphaFoldDB" id="B8HN09"/>
<organism evidence="2">
    <name type="scientific">Cyanothece sp. (strain PCC 7425 / ATCC 29141)</name>
    <dbReference type="NCBI Taxonomy" id="395961"/>
    <lineage>
        <taxon>Bacteria</taxon>
        <taxon>Bacillati</taxon>
        <taxon>Cyanobacteriota</taxon>
        <taxon>Cyanophyceae</taxon>
        <taxon>Gomontiellales</taxon>
        <taxon>Cyanothecaceae</taxon>
        <taxon>Cyanothece</taxon>
    </lineage>
</organism>
<proteinExistence type="predicted"/>
<protein>
    <submittedName>
        <fullName evidence="2">Uncharacterized protein</fullName>
    </submittedName>
</protein>
<feature type="region of interest" description="Disordered" evidence="1">
    <location>
        <begin position="36"/>
        <end position="82"/>
    </location>
</feature>
<dbReference type="KEGG" id="cyn:Cyan7425_3150"/>
<sequence length="115" mass="14085">MILEPGKRHCSRFGCPRKHYARGLCRSHYAKQYLRPSLNQAQQKYRQSERGKETDERYGRSTKGRDRQARYREQQRELRQQELERKRRAEVEWYEQQIEGMPADRQQIFRDLLGI</sequence>
<evidence type="ECO:0000313" key="2">
    <source>
        <dbReference type="EMBL" id="ACL45478.1"/>
    </source>
</evidence>
<accession>B8HN09</accession>
<name>B8HN09_CYAP4</name>